<dbReference type="PANTHER" id="PTHR30137:SF6">
    <property type="entry name" value="LUCIFERASE-LIKE MONOOXYGENASE"/>
    <property type="match status" value="1"/>
</dbReference>
<evidence type="ECO:0000256" key="1">
    <source>
        <dbReference type="SAM" id="MobiDB-lite"/>
    </source>
</evidence>
<accession>A0ABY5L348</accession>
<dbReference type="PANTHER" id="PTHR30137">
    <property type="entry name" value="LUCIFERASE-LIKE MONOOXYGENASE"/>
    <property type="match status" value="1"/>
</dbReference>
<name>A0ABY5L348_9CELL</name>
<dbReference type="CDD" id="cd00347">
    <property type="entry name" value="Flavin_utilizing_monoxygenases"/>
    <property type="match status" value="1"/>
</dbReference>
<dbReference type="Gene3D" id="3.20.20.30">
    <property type="entry name" value="Luciferase-like domain"/>
    <property type="match status" value="1"/>
</dbReference>
<keyword evidence="4" id="KW-1185">Reference proteome</keyword>
<dbReference type="EMBL" id="CP101988">
    <property type="protein sequence ID" value="UUI75880.1"/>
    <property type="molecule type" value="Genomic_DNA"/>
</dbReference>
<sequence length="439" mass="45123">MSHPPVPLSVLDLSPVSSGSTPADALRRTLDLAQAAERAGYQRYWLAEHHLNPGVAGASPAVVAALVAQATTAIRVGSAAVILGNYSPLQVAEQWGTIAALHPGRVDLGIGRSGIGRSGGAGRPGATPPGRADAGGVAPAEQSPPAPAGAPVTPVPGDAGRWQVVDGVVIPPVRPTAYDPARLALQARLLGRAPGDGDGFGADVRDILAFFAGTYRAPEGRPVAVTPAEGTDVQLWVHGSSAGPSAQLAGELGLPYGANYHVAPATLLESVAAYRAAFTPSADFPEPYVIVSVDVVVGADDQAARALAAGYGPWVQSIRSGHGAIPYPDVHEARAIQAGWAPEDHAAVRDRTETRLVGSPQTVVTRLAALQRLTGADELLVTTVTHRHEDRVRSYELLAEAWAAQATPAVAHVEHQHADALDAAATAATTELLRAAARS</sequence>
<dbReference type="Pfam" id="PF00296">
    <property type="entry name" value="Bac_luciferase"/>
    <property type="match status" value="2"/>
</dbReference>
<feature type="domain" description="Luciferase-like" evidence="2">
    <location>
        <begin position="211"/>
        <end position="374"/>
    </location>
</feature>
<evidence type="ECO:0000313" key="3">
    <source>
        <dbReference type="EMBL" id="UUI75880.1"/>
    </source>
</evidence>
<protein>
    <submittedName>
        <fullName evidence="3">LLM class flavin-dependent oxidoreductase</fullName>
    </submittedName>
</protein>
<feature type="region of interest" description="Disordered" evidence="1">
    <location>
        <begin position="112"/>
        <end position="157"/>
    </location>
</feature>
<evidence type="ECO:0000313" key="4">
    <source>
        <dbReference type="Proteomes" id="UP001316189"/>
    </source>
</evidence>
<dbReference type="SUPFAM" id="SSF51679">
    <property type="entry name" value="Bacterial luciferase-like"/>
    <property type="match status" value="2"/>
</dbReference>
<evidence type="ECO:0000259" key="2">
    <source>
        <dbReference type="Pfam" id="PF00296"/>
    </source>
</evidence>
<feature type="compositionally biased region" description="Low complexity" evidence="1">
    <location>
        <begin position="124"/>
        <end position="136"/>
    </location>
</feature>
<dbReference type="InterPro" id="IPR036661">
    <property type="entry name" value="Luciferase-like_sf"/>
</dbReference>
<organism evidence="3 4">
    <name type="scientific">Cellulomonas chengniuliangii</name>
    <dbReference type="NCBI Taxonomy" id="2968084"/>
    <lineage>
        <taxon>Bacteria</taxon>
        <taxon>Bacillati</taxon>
        <taxon>Actinomycetota</taxon>
        <taxon>Actinomycetes</taxon>
        <taxon>Micrococcales</taxon>
        <taxon>Cellulomonadaceae</taxon>
        <taxon>Cellulomonas</taxon>
    </lineage>
</organism>
<dbReference type="RefSeq" id="WP_227568000.1">
    <property type="nucleotide sequence ID" value="NZ_CP101988.1"/>
</dbReference>
<dbReference type="InterPro" id="IPR011251">
    <property type="entry name" value="Luciferase-like_dom"/>
</dbReference>
<gene>
    <name evidence="3" type="ORF">NP064_02920</name>
</gene>
<dbReference type="InterPro" id="IPR050766">
    <property type="entry name" value="Bact_Lucif_Oxidored"/>
</dbReference>
<reference evidence="3 4" key="1">
    <citation type="submission" date="2022-07" db="EMBL/GenBank/DDBJ databases">
        <title>Novel species in genus cellulomonas.</title>
        <authorList>
            <person name="Ye L."/>
        </authorList>
    </citation>
    <scope>NUCLEOTIDE SEQUENCE [LARGE SCALE GENOMIC DNA]</scope>
    <source>
        <strain evidence="4">zg-Y338</strain>
    </source>
</reference>
<feature type="compositionally biased region" description="Gly residues" evidence="1">
    <location>
        <begin position="112"/>
        <end position="123"/>
    </location>
</feature>
<dbReference type="Proteomes" id="UP001316189">
    <property type="component" value="Chromosome"/>
</dbReference>
<proteinExistence type="predicted"/>
<feature type="domain" description="Luciferase-like" evidence="2">
    <location>
        <begin position="13"/>
        <end position="114"/>
    </location>
</feature>